<dbReference type="InterPro" id="IPR013517">
    <property type="entry name" value="FG-GAP"/>
</dbReference>
<accession>A0ABR9HDJ8</accession>
<dbReference type="Gene3D" id="2.130.10.130">
    <property type="entry name" value="Integrin alpha, N-terminal"/>
    <property type="match status" value="4"/>
</dbReference>
<keyword evidence="4" id="KW-0325">Glycoprotein</keyword>
<keyword evidence="2" id="KW-0677">Repeat</keyword>
<protein>
    <recommendedName>
        <fullName evidence="7">FG-GAP repeat-containing protein</fullName>
    </recommendedName>
</protein>
<name>A0ABR9HDJ8_9ACTN</name>
<dbReference type="RefSeq" id="WP_191272814.1">
    <property type="nucleotide sequence ID" value="NZ_BMXJ01000006.1"/>
</dbReference>
<dbReference type="PROSITE" id="PS51470">
    <property type="entry name" value="FG_GAP"/>
    <property type="match status" value="2"/>
</dbReference>
<dbReference type="PRINTS" id="PR01185">
    <property type="entry name" value="INTEGRINA"/>
</dbReference>
<keyword evidence="1" id="KW-0732">Signal</keyword>
<evidence type="ECO:0000313" key="5">
    <source>
        <dbReference type="EMBL" id="MBE1456971.1"/>
    </source>
</evidence>
<evidence type="ECO:0000313" key="6">
    <source>
        <dbReference type="Proteomes" id="UP000598217"/>
    </source>
</evidence>
<comment type="caution">
    <text evidence="5">The sequence shown here is derived from an EMBL/GenBank/DDBJ whole genome shotgun (WGS) entry which is preliminary data.</text>
</comment>
<evidence type="ECO:0000256" key="2">
    <source>
        <dbReference type="ARBA" id="ARBA00022737"/>
    </source>
</evidence>
<sequence length="518" mass="52662">MKRKGSQLPTSRKWLAAMAGLLMLGGTGTYALVASTSDPRADSYDFNGDGYPDLAVGLPGDTLNGRPNAGSVAIATGSTSRLIGSSDLLNQDSAHVAGAPEEGDSFGQALTSGDFDADGYADLVVSSPFEAIGSTEGAGYVTIQYGSDSGLINDRSQSIHEDSAGIPGDVVKDEIFGYSLATGDLNNDGYDDLAIGQPLDSANGKPNAGTARIVFGSASGLDMSTTISIDQLTENVPGVPEPGDRFGEQIAIGDINGDGNDDLVSGTIGEQLSRSSDRGSIHVLFGPFTDAPAGWDTINSPDVDGIGEFAGSALALGHFDGDQYLDVAVGVSDEKVGEDGAAGRLAIFHASADGLSPDNVELFDQDTPGIPGAPEEEDYFAADLAAGDVDGDGIDDLVVGMRSEAIGNATGSGAALVLFGNATGGIAATDSVWIDQDVAGVPGVVWENDHFGWTVGVLDMNGDGIAEPLIGAPGNSHGTVTLLEMERGSLVSATAYSQADLELEEGSGEDAFGIALPK</sequence>
<evidence type="ECO:0008006" key="7">
    <source>
        <dbReference type="Google" id="ProtNLM"/>
    </source>
</evidence>
<evidence type="ECO:0000256" key="3">
    <source>
        <dbReference type="ARBA" id="ARBA00022801"/>
    </source>
</evidence>
<proteinExistence type="predicted"/>
<keyword evidence="6" id="KW-1185">Reference proteome</keyword>
<keyword evidence="3" id="KW-0378">Hydrolase</keyword>
<dbReference type="Proteomes" id="UP000598217">
    <property type="component" value="Unassembled WGS sequence"/>
</dbReference>
<dbReference type="InterPro" id="IPR013519">
    <property type="entry name" value="Int_alpha_beta-p"/>
</dbReference>
<dbReference type="EMBL" id="JADBDY010000001">
    <property type="protein sequence ID" value="MBE1456971.1"/>
    <property type="molecule type" value="Genomic_DNA"/>
</dbReference>
<evidence type="ECO:0000256" key="1">
    <source>
        <dbReference type="ARBA" id="ARBA00022729"/>
    </source>
</evidence>
<dbReference type="InterPro" id="IPR000413">
    <property type="entry name" value="Integrin_alpha"/>
</dbReference>
<dbReference type="Pfam" id="PF01839">
    <property type="entry name" value="FG-GAP"/>
    <property type="match status" value="5"/>
</dbReference>
<dbReference type="SMART" id="SM00191">
    <property type="entry name" value="Int_alpha"/>
    <property type="match status" value="7"/>
</dbReference>
<evidence type="ECO:0000256" key="4">
    <source>
        <dbReference type="ARBA" id="ARBA00023180"/>
    </source>
</evidence>
<dbReference type="InterPro" id="IPR028994">
    <property type="entry name" value="Integrin_alpha_N"/>
</dbReference>
<organism evidence="5 6">
    <name type="scientific">Nocardiopsis terrae</name>
    <dbReference type="NCBI Taxonomy" id="372655"/>
    <lineage>
        <taxon>Bacteria</taxon>
        <taxon>Bacillati</taxon>
        <taxon>Actinomycetota</taxon>
        <taxon>Actinomycetes</taxon>
        <taxon>Streptosporangiales</taxon>
        <taxon>Nocardiopsidaceae</taxon>
        <taxon>Nocardiopsis</taxon>
    </lineage>
</organism>
<dbReference type="SUPFAM" id="SSF69318">
    <property type="entry name" value="Integrin alpha N-terminal domain"/>
    <property type="match status" value="2"/>
</dbReference>
<gene>
    <name evidence="5" type="ORF">H4W79_001185</name>
</gene>
<dbReference type="PANTHER" id="PTHR23221:SF7">
    <property type="entry name" value="PHOSPHATIDYLINOSITOL-GLYCAN-SPECIFIC PHOSPHOLIPASE D"/>
    <property type="match status" value="1"/>
</dbReference>
<reference evidence="5 6" key="1">
    <citation type="submission" date="2020-10" db="EMBL/GenBank/DDBJ databases">
        <title>Sequencing the genomes of 1000 actinobacteria strains.</title>
        <authorList>
            <person name="Klenk H.-P."/>
        </authorList>
    </citation>
    <scope>NUCLEOTIDE SEQUENCE [LARGE SCALE GENOMIC DNA]</scope>
    <source>
        <strain evidence="5 6">DSM 45157</strain>
    </source>
</reference>
<dbReference type="PANTHER" id="PTHR23221">
    <property type="entry name" value="GLYCOSYLPHOSPHATIDYLINOSITOL PHOSPHOLIPASE D"/>
    <property type="match status" value="1"/>
</dbReference>